<evidence type="ECO:0000313" key="2">
    <source>
        <dbReference type="EMBL" id="KAF4584122.1"/>
    </source>
</evidence>
<dbReference type="GO" id="GO:0035838">
    <property type="term" value="C:growing cell tip"/>
    <property type="evidence" value="ECO:0007669"/>
    <property type="project" value="TreeGrafter"/>
</dbReference>
<dbReference type="InterPro" id="IPR009571">
    <property type="entry name" value="SUR7/Rim9-like_fungi"/>
</dbReference>
<feature type="transmembrane region" description="Helical" evidence="1">
    <location>
        <begin position="106"/>
        <end position="128"/>
    </location>
</feature>
<evidence type="ECO:0000313" key="3">
    <source>
        <dbReference type="Proteomes" id="UP000562929"/>
    </source>
</evidence>
<dbReference type="Proteomes" id="UP000562929">
    <property type="component" value="Unassembled WGS sequence"/>
</dbReference>
<sequence length="238" mass="25756">MGFGTVVHHVGTLLLLVATILLIVVDVTAPVYPHLAILRVDLGRNVRGSEVTYGSWGWCHRGLGEWDECSRRHIGYNPAQVIHDIDGTRFSRAAENTSKALTRVMVLHGVGTVLCFVAFCLCLGAGVVGSVTGAAVAMLAFIINIVAMACDFITFGIIKRNVNAHDRSIAHWASGIWCVLVAALFSLLAGLIVLTTCFAGRSKRRRERATPAATTTTTTTTTGKVPFWQRLPLMKRKA</sequence>
<keyword evidence="1" id="KW-0472">Membrane</keyword>
<evidence type="ECO:0000256" key="1">
    <source>
        <dbReference type="SAM" id="Phobius"/>
    </source>
</evidence>
<keyword evidence="1" id="KW-0812">Transmembrane</keyword>
<feature type="transmembrane region" description="Helical" evidence="1">
    <location>
        <begin position="134"/>
        <end position="158"/>
    </location>
</feature>
<dbReference type="InterPro" id="IPR051380">
    <property type="entry name" value="pH-response_reg_palI/RIM9"/>
</dbReference>
<proteinExistence type="predicted"/>
<dbReference type="GO" id="GO:0032153">
    <property type="term" value="C:cell division site"/>
    <property type="evidence" value="ECO:0007669"/>
    <property type="project" value="TreeGrafter"/>
</dbReference>
<reference evidence="2 3" key="1">
    <citation type="journal article" date="2020" name="G3 (Bethesda)">
        <title>Genetic Underpinnings of Host Manipulation by Ophiocordyceps as Revealed by Comparative Transcriptomics.</title>
        <authorList>
            <person name="Will I."/>
            <person name="Das B."/>
            <person name="Trinh T."/>
            <person name="Brachmann A."/>
            <person name="Ohm R.A."/>
            <person name="de Bekker C."/>
        </authorList>
    </citation>
    <scope>NUCLEOTIDE SEQUENCE [LARGE SCALE GENOMIC DNA]</scope>
    <source>
        <strain evidence="2 3">EC05</strain>
    </source>
</reference>
<gene>
    <name evidence="2" type="ORF">GQ602_005495</name>
</gene>
<dbReference type="AlphaFoldDB" id="A0A8H4Q3G2"/>
<comment type="caution">
    <text evidence="2">The sequence shown here is derived from an EMBL/GenBank/DDBJ whole genome shotgun (WGS) entry which is preliminary data.</text>
</comment>
<organism evidence="2 3">
    <name type="scientific">Ophiocordyceps camponoti-floridani</name>
    <dbReference type="NCBI Taxonomy" id="2030778"/>
    <lineage>
        <taxon>Eukaryota</taxon>
        <taxon>Fungi</taxon>
        <taxon>Dikarya</taxon>
        <taxon>Ascomycota</taxon>
        <taxon>Pezizomycotina</taxon>
        <taxon>Sordariomycetes</taxon>
        <taxon>Hypocreomycetidae</taxon>
        <taxon>Hypocreales</taxon>
        <taxon>Ophiocordycipitaceae</taxon>
        <taxon>Ophiocordyceps</taxon>
    </lineage>
</organism>
<protein>
    <submittedName>
        <fullName evidence="2">Pali-domain-containing protein</fullName>
    </submittedName>
</protein>
<dbReference type="PANTHER" id="PTHR28013">
    <property type="entry name" value="PROTEIN DCV1-RELATED"/>
    <property type="match status" value="1"/>
</dbReference>
<feature type="transmembrane region" description="Helical" evidence="1">
    <location>
        <begin position="170"/>
        <end position="194"/>
    </location>
</feature>
<keyword evidence="3" id="KW-1185">Reference proteome</keyword>
<feature type="transmembrane region" description="Helical" evidence="1">
    <location>
        <begin position="6"/>
        <end position="29"/>
    </location>
</feature>
<dbReference type="EMBL" id="JAACLJ010000006">
    <property type="protein sequence ID" value="KAF4584122.1"/>
    <property type="molecule type" value="Genomic_DNA"/>
</dbReference>
<keyword evidence="1" id="KW-1133">Transmembrane helix</keyword>
<name>A0A8H4Q3G2_9HYPO</name>
<dbReference type="Pfam" id="PF06687">
    <property type="entry name" value="SUR7"/>
    <property type="match status" value="1"/>
</dbReference>
<accession>A0A8H4Q3G2</accession>
<dbReference type="OrthoDB" id="2354757at2759"/>
<dbReference type="GO" id="GO:0005886">
    <property type="term" value="C:plasma membrane"/>
    <property type="evidence" value="ECO:0007669"/>
    <property type="project" value="InterPro"/>
</dbReference>
<dbReference type="PANTHER" id="PTHR28013:SF7">
    <property type="entry name" value="PALI-DOMAIN-CONTAINING PROTEIN"/>
    <property type="match status" value="1"/>
</dbReference>